<name>A0A3N0DYK3_SINP1</name>
<dbReference type="Pfam" id="PF00512">
    <property type="entry name" value="HisKA"/>
    <property type="match status" value="1"/>
</dbReference>
<dbReference type="Proteomes" id="UP000267469">
    <property type="component" value="Unassembled WGS sequence"/>
</dbReference>
<dbReference type="InterPro" id="IPR005467">
    <property type="entry name" value="His_kinase_dom"/>
</dbReference>
<feature type="domain" description="Histidine kinase" evidence="9">
    <location>
        <begin position="217"/>
        <end position="409"/>
    </location>
</feature>
<keyword evidence="6 10" id="KW-0418">Kinase</keyword>
<reference evidence="10 11" key="1">
    <citation type="submission" date="2018-10" db="EMBL/GenBank/DDBJ databases">
        <title>Sinomicrobium pectinilyticum sp. nov., a pectinase-producing bacterium isolated from alkaline and saline soil, and emended description of the genus Sinomicrobium.</title>
        <authorList>
            <person name="Cheng B."/>
            <person name="Li C."/>
            <person name="Lai Q."/>
            <person name="Du M."/>
            <person name="Shao Z."/>
            <person name="Xu P."/>
            <person name="Yang C."/>
        </authorList>
    </citation>
    <scope>NUCLEOTIDE SEQUENCE [LARGE SCALE GENOMIC DNA]</scope>
    <source>
        <strain evidence="10 11">5DNS001</strain>
    </source>
</reference>
<proteinExistence type="predicted"/>
<dbReference type="PANTHER" id="PTHR45436">
    <property type="entry name" value="SENSOR HISTIDINE KINASE YKOH"/>
    <property type="match status" value="1"/>
</dbReference>
<evidence type="ECO:0000256" key="3">
    <source>
        <dbReference type="ARBA" id="ARBA00022553"/>
    </source>
</evidence>
<dbReference type="GO" id="GO:0000155">
    <property type="term" value="F:phosphorelay sensor kinase activity"/>
    <property type="evidence" value="ECO:0007669"/>
    <property type="project" value="InterPro"/>
</dbReference>
<dbReference type="OrthoDB" id="1522504at2"/>
<evidence type="ECO:0000256" key="7">
    <source>
        <dbReference type="ARBA" id="ARBA00022989"/>
    </source>
</evidence>
<dbReference type="InterPro" id="IPR003661">
    <property type="entry name" value="HisK_dim/P_dom"/>
</dbReference>
<evidence type="ECO:0000313" key="10">
    <source>
        <dbReference type="EMBL" id="RNL80685.1"/>
    </source>
</evidence>
<dbReference type="CDD" id="cd00082">
    <property type="entry name" value="HisKA"/>
    <property type="match status" value="1"/>
</dbReference>
<dbReference type="SUPFAM" id="SSF47384">
    <property type="entry name" value="Homodimeric domain of signal transducing histidine kinase"/>
    <property type="match status" value="1"/>
</dbReference>
<feature type="transmembrane region" description="Helical" evidence="8">
    <location>
        <begin position="136"/>
        <end position="159"/>
    </location>
</feature>
<comment type="catalytic activity">
    <reaction evidence="1">
        <text>ATP + protein L-histidine = ADP + protein N-phospho-L-histidine.</text>
        <dbReference type="EC" id="2.7.13.3"/>
    </reaction>
</comment>
<dbReference type="InterPro" id="IPR036097">
    <property type="entry name" value="HisK_dim/P_sf"/>
</dbReference>
<dbReference type="PROSITE" id="PS50109">
    <property type="entry name" value="HIS_KIN"/>
    <property type="match status" value="1"/>
</dbReference>
<dbReference type="Pfam" id="PF02518">
    <property type="entry name" value="HATPase_c"/>
    <property type="match status" value="1"/>
</dbReference>
<dbReference type="GO" id="GO:0005886">
    <property type="term" value="C:plasma membrane"/>
    <property type="evidence" value="ECO:0007669"/>
    <property type="project" value="TreeGrafter"/>
</dbReference>
<dbReference type="SUPFAM" id="SSF55874">
    <property type="entry name" value="ATPase domain of HSP90 chaperone/DNA topoisomerase II/histidine kinase"/>
    <property type="match status" value="1"/>
</dbReference>
<organism evidence="10 11">
    <name type="scientific">Sinomicrobium pectinilyticum</name>
    <dbReference type="NCBI Taxonomy" id="1084421"/>
    <lineage>
        <taxon>Bacteria</taxon>
        <taxon>Pseudomonadati</taxon>
        <taxon>Bacteroidota</taxon>
        <taxon>Flavobacteriia</taxon>
        <taxon>Flavobacteriales</taxon>
        <taxon>Flavobacteriaceae</taxon>
        <taxon>Sinomicrobium</taxon>
    </lineage>
</organism>
<comment type="caution">
    <text evidence="10">The sequence shown here is derived from an EMBL/GenBank/DDBJ whole genome shotgun (WGS) entry which is preliminary data.</text>
</comment>
<sequence>MKLLNKITLWFIGVVFLVTPISMYIGLRNIKKAMDQAEINRMIRANDRAASQIQTGDTTNHFTQGRPIQITPFEGPLPEDKVCIEETFKYNEENGNKECLIRVTSYYEIAGYNYQVSSFDYVTKSGEILAGMLHSIFWKMLLIIISLLLCARILSRYIFTPLRHTMKAIKNFNLKGKTTLELRETNTTEFKELNLFLKKMTDKAIEDYASVKEFSENASHELQTPLAILRSKMELLTETRIDESQARLIEEMYKAIDKLSRINRSLLFLTKLENHEFETSQLLDFRNSAREVLGMYEERTSLKKLKITTRLDEKILLKIHPVLAEILLSNLFSNAIRHNYEEGNIEMLLTPDHLVMRNTGTPPKIPTEELFMRFKKGDQCNSGIGLGLSIVKQICQLHSFTVTYSYNEGWHALVIHFNNKAGSKASDIEMRNIKDPVPA</sequence>
<evidence type="ECO:0000256" key="6">
    <source>
        <dbReference type="ARBA" id="ARBA00022777"/>
    </source>
</evidence>
<dbReference type="SMART" id="SM00387">
    <property type="entry name" value="HATPase_c"/>
    <property type="match status" value="1"/>
</dbReference>
<keyword evidence="4" id="KW-0808">Transferase</keyword>
<evidence type="ECO:0000259" key="9">
    <source>
        <dbReference type="PROSITE" id="PS50109"/>
    </source>
</evidence>
<dbReference type="PANTHER" id="PTHR45436:SF5">
    <property type="entry name" value="SENSOR HISTIDINE KINASE TRCS"/>
    <property type="match status" value="1"/>
</dbReference>
<feature type="transmembrane region" description="Helical" evidence="8">
    <location>
        <begin position="7"/>
        <end position="27"/>
    </location>
</feature>
<gene>
    <name evidence="10" type="ORF">ED312_19110</name>
</gene>
<dbReference type="InterPro" id="IPR050428">
    <property type="entry name" value="TCS_sensor_his_kinase"/>
</dbReference>
<dbReference type="AlphaFoldDB" id="A0A3N0DYK3"/>
<keyword evidence="11" id="KW-1185">Reference proteome</keyword>
<dbReference type="InterPro" id="IPR036890">
    <property type="entry name" value="HATPase_C_sf"/>
</dbReference>
<keyword evidence="8" id="KW-0472">Membrane</keyword>
<dbReference type="SMART" id="SM00388">
    <property type="entry name" value="HisKA"/>
    <property type="match status" value="1"/>
</dbReference>
<dbReference type="RefSeq" id="WP_123217631.1">
    <property type="nucleotide sequence ID" value="NZ_RJTM01000128.1"/>
</dbReference>
<evidence type="ECO:0000256" key="2">
    <source>
        <dbReference type="ARBA" id="ARBA00012438"/>
    </source>
</evidence>
<evidence type="ECO:0000313" key="11">
    <source>
        <dbReference type="Proteomes" id="UP000267469"/>
    </source>
</evidence>
<evidence type="ECO:0000256" key="5">
    <source>
        <dbReference type="ARBA" id="ARBA00022692"/>
    </source>
</evidence>
<evidence type="ECO:0000256" key="4">
    <source>
        <dbReference type="ARBA" id="ARBA00022679"/>
    </source>
</evidence>
<keyword evidence="5 8" id="KW-0812">Transmembrane</keyword>
<keyword evidence="7 8" id="KW-1133">Transmembrane helix</keyword>
<dbReference type="EMBL" id="RJTM01000128">
    <property type="protein sequence ID" value="RNL80685.1"/>
    <property type="molecule type" value="Genomic_DNA"/>
</dbReference>
<dbReference type="InterPro" id="IPR003594">
    <property type="entry name" value="HATPase_dom"/>
</dbReference>
<dbReference type="EC" id="2.7.13.3" evidence="2"/>
<keyword evidence="3" id="KW-0597">Phosphoprotein</keyword>
<dbReference type="Gene3D" id="1.10.287.130">
    <property type="match status" value="1"/>
</dbReference>
<dbReference type="Gene3D" id="3.30.565.10">
    <property type="entry name" value="Histidine kinase-like ATPase, C-terminal domain"/>
    <property type="match status" value="1"/>
</dbReference>
<evidence type="ECO:0000256" key="8">
    <source>
        <dbReference type="SAM" id="Phobius"/>
    </source>
</evidence>
<protein>
    <recommendedName>
        <fullName evidence="2">histidine kinase</fullName>
        <ecNumber evidence="2">2.7.13.3</ecNumber>
    </recommendedName>
</protein>
<accession>A0A3N0DYK3</accession>
<evidence type="ECO:0000256" key="1">
    <source>
        <dbReference type="ARBA" id="ARBA00000085"/>
    </source>
</evidence>